<evidence type="ECO:0000256" key="1">
    <source>
        <dbReference type="SAM" id="MobiDB-lite"/>
    </source>
</evidence>
<dbReference type="AlphaFoldDB" id="A0AAV2BWP8"/>
<dbReference type="EMBL" id="CAXIEN010000541">
    <property type="protein sequence ID" value="CAL1300216.1"/>
    <property type="molecule type" value="Genomic_DNA"/>
</dbReference>
<evidence type="ECO:0000313" key="2">
    <source>
        <dbReference type="EMBL" id="CAL1300216.1"/>
    </source>
</evidence>
<sequence length="42" mass="4852">MSSKRTRDTDDNGDEGRFVTRRRPFQEATNIRVIETLLVSAL</sequence>
<organism evidence="2 3">
    <name type="scientific">Larinioides sclopetarius</name>
    <dbReference type="NCBI Taxonomy" id="280406"/>
    <lineage>
        <taxon>Eukaryota</taxon>
        <taxon>Metazoa</taxon>
        <taxon>Ecdysozoa</taxon>
        <taxon>Arthropoda</taxon>
        <taxon>Chelicerata</taxon>
        <taxon>Arachnida</taxon>
        <taxon>Araneae</taxon>
        <taxon>Araneomorphae</taxon>
        <taxon>Entelegynae</taxon>
        <taxon>Araneoidea</taxon>
        <taxon>Araneidae</taxon>
        <taxon>Larinioides</taxon>
    </lineage>
</organism>
<reference evidence="2 3" key="1">
    <citation type="submission" date="2024-04" db="EMBL/GenBank/DDBJ databases">
        <authorList>
            <person name="Rising A."/>
            <person name="Reimegard J."/>
            <person name="Sonavane S."/>
            <person name="Akerstrom W."/>
            <person name="Nylinder S."/>
            <person name="Hedman E."/>
            <person name="Kallberg Y."/>
        </authorList>
    </citation>
    <scope>NUCLEOTIDE SEQUENCE [LARGE SCALE GENOMIC DNA]</scope>
</reference>
<accession>A0AAV2BWP8</accession>
<evidence type="ECO:0000313" key="3">
    <source>
        <dbReference type="Proteomes" id="UP001497382"/>
    </source>
</evidence>
<name>A0AAV2BWP8_9ARAC</name>
<feature type="region of interest" description="Disordered" evidence="1">
    <location>
        <begin position="1"/>
        <end position="21"/>
    </location>
</feature>
<protein>
    <submittedName>
        <fullName evidence="2">Uncharacterized protein</fullName>
    </submittedName>
</protein>
<feature type="compositionally biased region" description="Basic and acidic residues" evidence="1">
    <location>
        <begin position="1"/>
        <end position="18"/>
    </location>
</feature>
<dbReference type="Proteomes" id="UP001497382">
    <property type="component" value="Unassembled WGS sequence"/>
</dbReference>
<keyword evidence="3" id="KW-1185">Reference proteome</keyword>
<proteinExistence type="predicted"/>
<gene>
    <name evidence="2" type="ORF">LARSCL_LOCUS21824</name>
</gene>
<comment type="caution">
    <text evidence="2">The sequence shown here is derived from an EMBL/GenBank/DDBJ whole genome shotgun (WGS) entry which is preliminary data.</text>
</comment>